<proteinExistence type="predicted"/>
<sequence length="254" mass="28886">MNLKILKNFYRQVCDYPPKVKDIPLLLQGAGIAVLFGRIFYDSWIAVVVLLPIMIPWMIHQRKLARQRDCRIVGIQFKDAIASVLTNLKAGYSIENAFREARKDMELLYGKKSLIGGHLNKICKGLKNNIPLEKLLFTFGNESENPDIQEFAGVFAVAKRSGGNMTDIIGRTIGVISQKIEVEKEIEVLISAKRMEARIMNFVPFFIIFYIELTSRGFFEPLYHNVFGIVLMTICMVVYVAAYLLSEKIVNISV</sequence>
<reference evidence="2 3" key="1">
    <citation type="submission" date="2016-12" db="EMBL/GenBank/DDBJ databases">
        <authorList>
            <person name="Song W.-J."/>
            <person name="Kurnit D.M."/>
        </authorList>
    </citation>
    <scope>NUCLEOTIDE SEQUENCE [LARGE SCALE GENOMIC DNA]</scope>
    <source>
        <strain evidence="2 3">DSM 14810</strain>
    </source>
</reference>
<evidence type="ECO:0000313" key="3">
    <source>
        <dbReference type="Proteomes" id="UP000184097"/>
    </source>
</evidence>
<evidence type="ECO:0000256" key="1">
    <source>
        <dbReference type="SAM" id="Phobius"/>
    </source>
</evidence>
<protein>
    <submittedName>
        <fullName evidence="2">Tight adherence protein B</fullName>
    </submittedName>
</protein>
<evidence type="ECO:0000313" key="2">
    <source>
        <dbReference type="EMBL" id="SHN61202.1"/>
    </source>
</evidence>
<dbReference type="RefSeq" id="WP_083385598.1">
    <property type="nucleotide sequence ID" value="NZ_FRDH01000009.1"/>
</dbReference>
<name>A0A1M7SRU1_9FIRM</name>
<keyword evidence="1" id="KW-0472">Membrane</keyword>
<feature type="transmembrane region" description="Helical" evidence="1">
    <location>
        <begin position="225"/>
        <end position="245"/>
    </location>
</feature>
<dbReference type="AlphaFoldDB" id="A0A1M7SRU1"/>
<gene>
    <name evidence="2" type="ORF">SAMN02745247_02324</name>
</gene>
<feature type="transmembrane region" description="Helical" evidence="1">
    <location>
        <begin position="199"/>
        <end position="219"/>
    </location>
</feature>
<dbReference type="Proteomes" id="UP000184097">
    <property type="component" value="Unassembled WGS sequence"/>
</dbReference>
<feature type="transmembrane region" description="Helical" evidence="1">
    <location>
        <begin position="39"/>
        <end position="59"/>
    </location>
</feature>
<dbReference type="PANTHER" id="PTHR35007">
    <property type="entry name" value="INTEGRAL MEMBRANE PROTEIN-RELATED"/>
    <property type="match status" value="1"/>
</dbReference>
<keyword evidence="1" id="KW-0812">Transmembrane</keyword>
<dbReference type="EMBL" id="FRDH01000009">
    <property type="protein sequence ID" value="SHN61202.1"/>
    <property type="molecule type" value="Genomic_DNA"/>
</dbReference>
<dbReference type="GO" id="GO:0005886">
    <property type="term" value="C:plasma membrane"/>
    <property type="evidence" value="ECO:0007669"/>
    <property type="project" value="UniProtKB-SubCell"/>
</dbReference>
<accession>A0A1M7SRU1</accession>
<dbReference type="PANTHER" id="PTHR35007:SF2">
    <property type="entry name" value="PILUS ASSEMBLE PROTEIN"/>
    <property type="match status" value="1"/>
</dbReference>
<keyword evidence="1" id="KW-1133">Transmembrane helix</keyword>
<organism evidence="2 3">
    <name type="scientific">Butyrivibrio hungatei DSM 14810</name>
    <dbReference type="NCBI Taxonomy" id="1121132"/>
    <lineage>
        <taxon>Bacteria</taxon>
        <taxon>Bacillati</taxon>
        <taxon>Bacillota</taxon>
        <taxon>Clostridia</taxon>
        <taxon>Lachnospirales</taxon>
        <taxon>Lachnospiraceae</taxon>
        <taxon>Butyrivibrio</taxon>
    </lineage>
</organism>